<reference evidence="3 4" key="1">
    <citation type="submission" date="2022-10" db="EMBL/GenBank/DDBJ databases">
        <title>Pararhodobacter sp. nov., isolated from marine algae.</title>
        <authorList>
            <person name="Choi B.J."/>
            <person name="Kim J.M."/>
            <person name="Lee J.K."/>
            <person name="Choi D.G."/>
            <person name="Jeon C.O."/>
        </authorList>
    </citation>
    <scope>NUCLEOTIDE SEQUENCE [LARGE SCALE GENOMIC DNA]</scope>
    <source>
        <strain evidence="3 4">ZQ420</strain>
    </source>
</reference>
<feature type="compositionally biased region" description="Low complexity" evidence="2">
    <location>
        <begin position="87"/>
        <end position="96"/>
    </location>
</feature>
<name>A0ABT3H0G0_9RHOB</name>
<dbReference type="InterPro" id="IPR009003">
    <property type="entry name" value="Peptidase_S1_PA"/>
</dbReference>
<dbReference type="EMBL" id="JAPDFL010000001">
    <property type="protein sequence ID" value="MCW1933277.1"/>
    <property type="molecule type" value="Genomic_DNA"/>
</dbReference>
<evidence type="ECO:0000313" key="4">
    <source>
        <dbReference type="Proteomes" id="UP001208938"/>
    </source>
</evidence>
<organism evidence="3 4">
    <name type="scientific">Pararhodobacter zhoushanensis</name>
    <dbReference type="NCBI Taxonomy" id="2479545"/>
    <lineage>
        <taxon>Bacteria</taxon>
        <taxon>Pseudomonadati</taxon>
        <taxon>Pseudomonadota</taxon>
        <taxon>Alphaproteobacteria</taxon>
        <taxon>Rhodobacterales</taxon>
        <taxon>Paracoccaceae</taxon>
        <taxon>Pararhodobacter</taxon>
    </lineage>
</organism>
<sequence>MSQPALAQVLSPPMGPSTMGDVDLAQIMATAIPMEQIYEGSGPMATARAVPPAADMGSGVPLIRPGTAGRAVRATIDESLYRELSESAPSANSNAPDTQDYGSGNRGTIYHYSDALQYPAPYFAPQRSVGKLYFMNGGLWYTCTATLIDRAILLTAGHCVYNPDRGGEEGWNTQGIFYPGYSGEMGVSQRYGSCEVLRWGTTTQWRNVASESEGLNGGYDVGMALCGRLTDARWTYVNNSLPGFRLGYLPFCYLNCRLDYNFLTQLGYPGNYYNGEEMTVGQHLEVTGQTIPLWGRIGLDYVYGSGMEGGSSGGPHILNMGEISDSARQASQMPSRNVVMAVTSWGYSGGDIKIQGASPLSGVSNANNFLELFNQFCRLSRRTHGSYTCTPLPT</sequence>
<dbReference type="PANTHER" id="PTHR15462">
    <property type="entry name" value="SERINE PROTEASE"/>
    <property type="match status" value="1"/>
</dbReference>
<dbReference type="InterPro" id="IPR043504">
    <property type="entry name" value="Peptidase_S1_PA_chymotrypsin"/>
</dbReference>
<dbReference type="SUPFAM" id="SSF50494">
    <property type="entry name" value="Trypsin-like serine proteases"/>
    <property type="match status" value="1"/>
</dbReference>
<feature type="region of interest" description="Disordered" evidence="2">
    <location>
        <begin position="84"/>
        <end position="104"/>
    </location>
</feature>
<evidence type="ECO:0008006" key="5">
    <source>
        <dbReference type="Google" id="ProtNLM"/>
    </source>
</evidence>
<keyword evidence="4" id="KW-1185">Reference proteome</keyword>
<dbReference type="InterPro" id="IPR050966">
    <property type="entry name" value="Glutamyl_endopeptidase"/>
</dbReference>
<evidence type="ECO:0000313" key="3">
    <source>
        <dbReference type="EMBL" id="MCW1933277.1"/>
    </source>
</evidence>
<comment type="caution">
    <text evidence="3">The sequence shown here is derived from an EMBL/GenBank/DDBJ whole genome shotgun (WGS) entry which is preliminary data.</text>
</comment>
<evidence type="ECO:0000256" key="1">
    <source>
        <dbReference type="ARBA" id="ARBA00022729"/>
    </source>
</evidence>
<protein>
    <recommendedName>
        <fullName evidence="5">Serine protease</fullName>
    </recommendedName>
</protein>
<proteinExistence type="predicted"/>
<keyword evidence="1" id="KW-0732">Signal</keyword>
<accession>A0ABT3H0G0</accession>
<evidence type="ECO:0000256" key="2">
    <source>
        <dbReference type="SAM" id="MobiDB-lite"/>
    </source>
</evidence>
<gene>
    <name evidence="3" type="ORF">OKW52_13660</name>
</gene>
<dbReference type="RefSeq" id="WP_264506206.1">
    <property type="nucleotide sequence ID" value="NZ_JAPDFL010000001.1"/>
</dbReference>
<dbReference type="Proteomes" id="UP001208938">
    <property type="component" value="Unassembled WGS sequence"/>
</dbReference>
<dbReference type="Gene3D" id="2.40.10.10">
    <property type="entry name" value="Trypsin-like serine proteases"/>
    <property type="match status" value="2"/>
</dbReference>